<dbReference type="PRINTS" id="PR00081">
    <property type="entry name" value="GDHRDH"/>
</dbReference>
<dbReference type="InterPro" id="IPR051911">
    <property type="entry name" value="SDR_oxidoreductase"/>
</dbReference>
<dbReference type="RefSeq" id="WP_056996418.1">
    <property type="nucleotide sequence ID" value="NZ_JYDC01000022.1"/>
</dbReference>
<accession>A0A166HGE4</accession>
<dbReference type="PATRIC" id="fig|33960.6.peg.1282"/>
<comment type="caution">
    <text evidence="5">The sequence shown here is derived from an EMBL/GenBank/DDBJ whole genome shotgun (WGS) entry which is preliminary data.</text>
</comment>
<evidence type="ECO:0000256" key="2">
    <source>
        <dbReference type="ARBA" id="ARBA00023002"/>
    </source>
</evidence>
<gene>
    <name evidence="5" type="ORF">TY91_04085</name>
</gene>
<evidence type="ECO:0000313" key="5">
    <source>
        <dbReference type="EMBL" id="KZL42643.1"/>
    </source>
</evidence>
<dbReference type="EMBL" id="JYDC01000022">
    <property type="protein sequence ID" value="KZL42643.1"/>
    <property type="molecule type" value="Genomic_DNA"/>
</dbReference>
<dbReference type="OrthoDB" id="9775296at2"/>
<dbReference type="PRINTS" id="PR00080">
    <property type="entry name" value="SDRFAMILY"/>
</dbReference>
<dbReference type="CDD" id="cd05374">
    <property type="entry name" value="17beta-HSD-like_SDR_c"/>
    <property type="match status" value="1"/>
</dbReference>
<feature type="domain" description="Ketoreductase" evidence="4">
    <location>
        <begin position="3"/>
        <end position="188"/>
    </location>
</feature>
<dbReference type="SUPFAM" id="SSF51735">
    <property type="entry name" value="NAD(P)-binding Rossmann-fold domains"/>
    <property type="match status" value="1"/>
</dbReference>
<evidence type="ECO:0000256" key="1">
    <source>
        <dbReference type="ARBA" id="ARBA00006484"/>
    </source>
</evidence>
<sequence>MTKIWFITGSARGLGRAITEMALASGASVIATARHTDSLADPTAQYGDHLLPLQLDVTDEKAVTSVIQTGYQHFGSIDVLVNNAGFAQMAATEEMRTEDFKAQMDTDFYGTLFTIRAVLPIMRQQRAGRIINISSIGGRVGGPGLSAYQSAKFAVNGLTEVVASEVKPFNIQVTTVEPGGMRTDWGGKSMSAVPSDIYAETVGQWIKLVHDGWDAPDDNTHPRYVSEPKKVAAAIETLVKMPQAPTHLLLGKDAQASAKAHADALAKSDADNAALTESTGNF</sequence>
<name>A0A166HGE4_SECCO</name>
<dbReference type="InterPro" id="IPR036291">
    <property type="entry name" value="NAD(P)-bd_dom_sf"/>
</dbReference>
<organism evidence="5 6">
    <name type="scientific">Secundilactobacillus collinoides</name>
    <name type="common">Lactobacillus collinoides</name>
    <dbReference type="NCBI Taxonomy" id="33960"/>
    <lineage>
        <taxon>Bacteria</taxon>
        <taxon>Bacillati</taxon>
        <taxon>Bacillota</taxon>
        <taxon>Bacilli</taxon>
        <taxon>Lactobacillales</taxon>
        <taxon>Lactobacillaceae</taxon>
        <taxon>Secundilactobacillus</taxon>
    </lineage>
</organism>
<dbReference type="GO" id="GO:0016491">
    <property type="term" value="F:oxidoreductase activity"/>
    <property type="evidence" value="ECO:0007669"/>
    <property type="project" value="UniProtKB-KW"/>
</dbReference>
<dbReference type="InterPro" id="IPR057326">
    <property type="entry name" value="KR_dom"/>
</dbReference>
<dbReference type="Pfam" id="PF00106">
    <property type="entry name" value="adh_short"/>
    <property type="match status" value="1"/>
</dbReference>
<evidence type="ECO:0000313" key="6">
    <source>
        <dbReference type="Proteomes" id="UP000076480"/>
    </source>
</evidence>
<comment type="similarity">
    <text evidence="1 3">Belongs to the short-chain dehydrogenases/reductases (SDR) family.</text>
</comment>
<evidence type="ECO:0000259" key="4">
    <source>
        <dbReference type="SMART" id="SM00822"/>
    </source>
</evidence>
<dbReference type="InterPro" id="IPR002347">
    <property type="entry name" value="SDR_fam"/>
</dbReference>
<keyword evidence="2" id="KW-0560">Oxidoreductase</keyword>
<dbReference type="AlphaFoldDB" id="A0A166HGE4"/>
<dbReference type="Proteomes" id="UP000076480">
    <property type="component" value="Unassembled WGS sequence"/>
</dbReference>
<protein>
    <submittedName>
        <fullName evidence="5">Oxidoreductase</fullName>
    </submittedName>
</protein>
<dbReference type="PANTHER" id="PTHR43976">
    <property type="entry name" value="SHORT CHAIN DEHYDROGENASE"/>
    <property type="match status" value="1"/>
</dbReference>
<reference evidence="5 6" key="1">
    <citation type="submission" date="2015-02" db="EMBL/GenBank/DDBJ databases">
        <title>Draft genome sequence of Lactobacillus collinoides CUPV2371 isolated from a natural cider, the first genome sequence of a strain of this species.</title>
        <authorList>
            <person name="Puertas A.I."/>
            <person name="Spano G."/>
            <person name="Capozzi V."/>
            <person name="Lamontanara A."/>
            <person name="Orru L."/>
            <person name="Duenas M.T."/>
        </authorList>
    </citation>
    <scope>NUCLEOTIDE SEQUENCE [LARGE SCALE GENOMIC DNA]</scope>
    <source>
        <strain evidence="5 6">237</strain>
    </source>
</reference>
<proteinExistence type="inferred from homology"/>
<dbReference type="PANTHER" id="PTHR43976:SF16">
    <property type="entry name" value="SHORT-CHAIN DEHYDROGENASE_REDUCTASE FAMILY PROTEIN"/>
    <property type="match status" value="1"/>
</dbReference>
<dbReference type="Gene3D" id="3.40.50.720">
    <property type="entry name" value="NAD(P)-binding Rossmann-like Domain"/>
    <property type="match status" value="1"/>
</dbReference>
<evidence type="ECO:0000256" key="3">
    <source>
        <dbReference type="RuleBase" id="RU000363"/>
    </source>
</evidence>
<dbReference type="SMART" id="SM00822">
    <property type="entry name" value="PKS_KR"/>
    <property type="match status" value="1"/>
</dbReference>
<keyword evidence="6" id="KW-1185">Reference proteome</keyword>